<dbReference type="Proteomes" id="UP000264062">
    <property type="component" value="Unassembled WGS sequence"/>
</dbReference>
<feature type="transmembrane region" description="Helical" evidence="1">
    <location>
        <begin position="65"/>
        <end position="86"/>
    </location>
</feature>
<evidence type="ECO:0000313" key="3">
    <source>
        <dbReference type="Proteomes" id="UP000264062"/>
    </source>
</evidence>
<feature type="transmembrane region" description="Helical" evidence="1">
    <location>
        <begin position="7"/>
        <end position="24"/>
    </location>
</feature>
<comment type="subcellular location">
    <subcellularLocation>
        <location evidence="1">Cell membrane</location>
        <topology evidence="1">Multi-pass membrane protein</topology>
    </subcellularLocation>
</comment>
<dbReference type="Pfam" id="PF02592">
    <property type="entry name" value="Vut_1"/>
    <property type="match status" value="1"/>
</dbReference>
<dbReference type="PANTHER" id="PTHR34300">
    <property type="entry name" value="QUEUOSINE PRECURSOR TRANSPORTER-RELATED"/>
    <property type="match status" value="1"/>
</dbReference>
<comment type="function">
    <text evidence="1">Involved in the import of queuosine (Q) precursors, required for Q precursor salvage.</text>
</comment>
<feature type="transmembrane region" description="Helical" evidence="1">
    <location>
        <begin position="98"/>
        <end position="118"/>
    </location>
</feature>
<dbReference type="GO" id="GO:0005886">
    <property type="term" value="C:plasma membrane"/>
    <property type="evidence" value="ECO:0007669"/>
    <property type="project" value="UniProtKB-SubCell"/>
</dbReference>
<feature type="transmembrane region" description="Helical" evidence="1">
    <location>
        <begin position="139"/>
        <end position="165"/>
    </location>
</feature>
<name>A0A350HAS6_UNCW3</name>
<keyword evidence="1" id="KW-0812">Transmembrane</keyword>
<keyword evidence="1" id="KW-1003">Cell membrane</keyword>
<dbReference type="InterPro" id="IPR003744">
    <property type="entry name" value="YhhQ"/>
</dbReference>
<dbReference type="PANTHER" id="PTHR34300:SF2">
    <property type="entry name" value="QUEUOSINE PRECURSOR TRANSPORTER-RELATED"/>
    <property type="match status" value="1"/>
</dbReference>
<proteinExistence type="inferred from homology"/>
<keyword evidence="1" id="KW-0472">Membrane</keyword>
<comment type="caution">
    <text evidence="2">The sequence shown here is derived from an EMBL/GenBank/DDBJ whole genome shotgun (WGS) entry which is preliminary data.</text>
</comment>
<evidence type="ECO:0000313" key="2">
    <source>
        <dbReference type="EMBL" id="HAV92642.1"/>
    </source>
</evidence>
<sequence>MQKSRNLEVITGLFVSALIISNIVSTKILVLGPLTFDGGTLIFPLTYIFGDILTEVYGYANSRRIIWIGFISCLLMSLTFYLVGILPSVSDWTLQEAYQSILGVTPRIVLASLLAYLFGEFSNSFVLSKMKITTKGKFLFLRTIGSTIIGQIFDTGIFVIVAFAGMFNSNLLLKIIISNYIFKVSVEAIMTPVTYKVIGYLKKTDNMDVYDSKESYNPFSMK</sequence>
<accession>A0A350HAS6</accession>
<dbReference type="HAMAP" id="MF_02088">
    <property type="entry name" value="Q_prec_transport"/>
    <property type="match status" value="1"/>
</dbReference>
<reference evidence="2 3" key="1">
    <citation type="journal article" date="2018" name="Nat. Biotechnol.">
        <title>A standardized bacterial taxonomy based on genome phylogeny substantially revises the tree of life.</title>
        <authorList>
            <person name="Parks D.H."/>
            <person name="Chuvochina M."/>
            <person name="Waite D.W."/>
            <person name="Rinke C."/>
            <person name="Skarshewski A."/>
            <person name="Chaumeil P.A."/>
            <person name="Hugenholtz P."/>
        </authorList>
    </citation>
    <scope>NUCLEOTIDE SEQUENCE [LARGE SCALE GENOMIC DNA]</scope>
    <source>
        <strain evidence="2">UBA9956</strain>
    </source>
</reference>
<dbReference type="GO" id="GO:0022857">
    <property type="term" value="F:transmembrane transporter activity"/>
    <property type="evidence" value="ECO:0007669"/>
    <property type="project" value="UniProtKB-UniRule"/>
</dbReference>
<keyword evidence="1" id="KW-0813">Transport</keyword>
<comment type="similarity">
    <text evidence="1">Belongs to the vitamin uptake transporter (VUT/ECF) (TC 2.A.88) family. Q precursor transporter subfamily.</text>
</comment>
<evidence type="ECO:0000256" key="1">
    <source>
        <dbReference type="HAMAP-Rule" id="MF_02088"/>
    </source>
</evidence>
<organism evidence="2 3">
    <name type="scientific">candidate division WOR-3 bacterium</name>
    <dbReference type="NCBI Taxonomy" id="2052148"/>
    <lineage>
        <taxon>Bacteria</taxon>
        <taxon>Bacteria division WOR-3</taxon>
    </lineage>
</organism>
<feature type="transmembrane region" description="Helical" evidence="1">
    <location>
        <begin position="30"/>
        <end position="53"/>
    </location>
</feature>
<dbReference type="AlphaFoldDB" id="A0A350HAS6"/>
<feature type="transmembrane region" description="Helical" evidence="1">
    <location>
        <begin position="171"/>
        <end position="193"/>
    </location>
</feature>
<protein>
    <recommendedName>
        <fullName evidence="1">Probable queuosine precursor transporter</fullName>
        <shortName evidence="1">Q precursor transporter</shortName>
    </recommendedName>
</protein>
<dbReference type="EMBL" id="DMZY01000167">
    <property type="protein sequence ID" value="HAV92642.1"/>
    <property type="molecule type" value="Genomic_DNA"/>
</dbReference>
<gene>
    <name evidence="2" type="ORF">DCW38_05625</name>
</gene>
<keyword evidence="1" id="KW-1133">Transmembrane helix</keyword>
<dbReference type="NCBIfam" id="TIGR00697">
    <property type="entry name" value="queuosine precursor transporter"/>
    <property type="match status" value="1"/>
</dbReference>